<dbReference type="EMBL" id="ML210166">
    <property type="protein sequence ID" value="TFK27298.1"/>
    <property type="molecule type" value="Genomic_DNA"/>
</dbReference>
<dbReference type="AlphaFoldDB" id="A0A5C3L3Q6"/>
<name>A0A5C3L3Q6_COPMA</name>
<protein>
    <submittedName>
        <fullName evidence="1">Uncharacterized protein</fullName>
    </submittedName>
</protein>
<gene>
    <name evidence="1" type="ORF">FA15DRAFT_727244</name>
</gene>
<evidence type="ECO:0000313" key="2">
    <source>
        <dbReference type="Proteomes" id="UP000307440"/>
    </source>
</evidence>
<evidence type="ECO:0000313" key="1">
    <source>
        <dbReference type="EMBL" id="TFK27298.1"/>
    </source>
</evidence>
<sequence>MAGLELNDDATVTLKPQLHISHLEERHCAFKIKESHRMDDSTIRLADHDDTSLPPDTPDLLLNPRYGRLPVELVYEVLDEIFTSAPSIHTKRCCELGEHLHSDPPDTLVLDESLGYYVHCFSWRDVVNCSLVSRAVRGYTLPQLFHRVKVTSAKEFVGLYHQLLSLVVVPTTCDSGVRMVKSLSILCDCAPVLERISGGRLGHPISDIVASLSEISLDLFNSSIVPSRKLAFRRPPGQFDIEEMMSRGEAKEWGLSIPLTLQHLTEVAAAKEPPNSLRSLSIHEVRFPWNTLNRLLSPHLLYLEVFQEYSLIPQLSGVPDYIDLSTHHLQAPWTVGKRPGDFKRGTPMPTVPYALRVRRTDARERYGEYDLQYLVSGEHTGIMPYRILLPHLHTIEIEVPDSRFGADNPFGASKFVEVLAGMAFKAPELSCIRLPVIACKHSRILCQPVIAPFKRVELVHDLSARHLQDADIASWVLPPLHTIHTLDKLETLVISFVNGGFPRPEHPASIFDPDTDPTHGVVLGGLGPHSIHENLIYPDVESLLADFRGALAWEKFVGWVQDPHMSDVCPNWRRLVLDLTQLKRIHSQEQA</sequence>
<organism evidence="1 2">
    <name type="scientific">Coprinopsis marcescibilis</name>
    <name type="common">Agaric fungus</name>
    <name type="synonym">Psathyrella marcescibilis</name>
    <dbReference type="NCBI Taxonomy" id="230819"/>
    <lineage>
        <taxon>Eukaryota</taxon>
        <taxon>Fungi</taxon>
        <taxon>Dikarya</taxon>
        <taxon>Basidiomycota</taxon>
        <taxon>Agaricomycotina</taxon>
        <taxon>Agaricomycetes</taxon>
        <taxon>Agaricomycetidae</taxon>
        <taxon>Agaricales</taxon>
        <taxon>Agaricineae</taxon>
        <taxon>Psathyrellaceae</taxon>
        <taxon>Coprinopsis</taxon>
    </lineage>
</organism>
<dbReference type="Proteomes" id="UP000307440">
    <property type="component" value="Unassembled WGS sequence"/>
</dbReference>
<reference evidence="1 2" key="1">
    <citation type="journal article" date="2019" name="Nat. Ecol. Evol.">
        <title>Megaphylogeny resolves global patterns of mushroom evolution.</title>
        <authorList>
            <person name="Varga T."/>
            <person name="Krizsan K."/>
            <person name="Foldi C."/>
            <person name="Dima B."/>
            <person name="Sanchez-Garcia M."/>
            <person name="Sanchez-Ramirez S."/>
            <person name="Szollosi G.J."/>
            <person name="Szarkandi J.G."/>
            <person name="Papp V."/>
            <person name="Albert L."/>
            <person name="Andreopoulos W."/>
            <person name="Angelini C."/>
            <person name="Antonin V."/>
            <person name="Barry K.W."/>
            <person name="Bougher N.L."/>
            <person name="Buchanan P."/>
            <person name="Buyck B."/>
            <person name="Bense V."/>
            <person name="Catcheside P."/>
            <person name="Chovatia M."/>
            <person name="Cooper J."/>
            <person name="Damon W."/>
            <person name="Desjardin D."/>
            <person name="Finy P."/>
            <person name="Geml J."/>
            <person name="Haridas S."/>
            <person name="Hughes K."/>
            <person name="Justo A."/>
            <person name="Karasinski D."/>
            <person name="Kautmanova I."/>
            <person name="Kiss B."/>
            <person name="Kocsube S."/>
            <person name="Kotiranta H."/>
            <person name="LaButti K.M."/>
            <person name="Lechner B.E."/>
            <person name="Liimatainen K."/>
            <person name="Lipzen A."/>
            <person name="Lukacs Z."/>
            <person name="Mihaltcheva S."/>
            <person name="Morgado L.N."/>
            <person name="Niskanen T."/>
            <person name="Noordeloos M.E."/>
            <person name="Ohm R.A."/>
            <person name="Ortiz-Santana B."/>
            <person name="Ovrebo C."/>
            <person name="Racz N."/>
            <person name="Riley R."/>
            <person name="Savchenko A."/>
            <person name="Shiryaev A."/>
            <person name="Soop K."/>
            <person name="Spirin V."/>
            <person name="Szebenyi C."/>
            <person name="Tomsovsky M."/>
            <person name="Tulloss R.E."/>
            <person name="Uehling J."/>
            <person name="Grigoriev I.V."/>
            <person name="Vagvolgyi C."/>
            <person name="Papp T."/>
            <person name="Martin F.M."/>
            <person name="Miettinen O."/>
            <person name="Hibbett D.S."/>
            <person name="Nagy L.G."/>
        </authorList>
    </citation>
    <scope>NUCLEOTIDE SEQUENCE [LARGE SCALE GENOMIC DNA]</scope>
    <source>
        <strain evidence="1 2">CBS 121175</strain>
    </source>
</reference>
<proteinExistence type="predicted"/>
<accession>A0A5C3L3Q6</accession>
<dbReference type="OrthoDB" id="10653241at2759"/>
<keyword evidence="2" id="KW-1185">Reference proteome</keyword>